<dbReference type="STRING" id="1562698.DESAMIL20_555"/>
<dbReference type="AlphaFoldDB" id="A0A1X4XYP7"/>
<evidence type="ECO:0008006" key="4">
    <source>
        <dbReference type="Google" id="ProtNLM"/>
    </source>
</evidence>
<sequence>MKKRLVSLVAAAALLGSVSIASAGTVTTKGDTDISISGFAAEYLGFANNQSGLFSTAASNPGMKNAGGTTGSQTNFSSTANVTRLRLNLDNKVEGITGEVSADFRGTSGGGNDGATSTFRLRQAWFMKSFCQEGCNYTPWLLIGQTNTLGMAGTYSFLGLPIGGVAGSASTAPTRVPQVAFGVKFDLGSVKLNPEIAVMDLQQLANNYGGLVNSYQGLYQYLVNGSSGVVNPQSLNINPSIIGMRTNMPGFGIKVPIEFNTGLGAPASFYADAQMQTMKVNYVNGLTSNLSTDNNKTSWMAGAGLSLPIYFVTLKGDVAYLRGFTNMSYIFGDTVGSSESSATPPSYWVNGNGSLEQTHATQWDAEAQIDFNKLAQVPFTLSGGYSQVVFSNLPSLYNVSGSEWSYFATAPVRKAATIFANVSYNMTKSTMLGIEYDRNRTNYVVDPGTTYSSNAVYLVGVHNF</sequence>
<evidence type="ECO:0000313" key="2">
    <source>
        <dbReference type="EMBL" id="OSS42672.1"/>
    </source>
</evidence>
<accession>A0A1X4XYP7</accession>
<dbReference type="OrthoDB" id="5502352at2"/>
<dbReference type="EMBL" id="MDSU01000011">
    <property type="protein sequence ID" value="OSS42672.1"/>
    <property type="molecule type" value="Genomic_DNA"/>
</dbReference>
<organism evidence="2 3">
    <name type="scientific">Desulfurella amilsii</name>
    <dbReference type="NCBI Taxonomy" id="1562698"/>
    <lineage>
        <taxon>Bacteria</taxon>
        <taxon>Pseudomonadati</taxon>
        <taxon>Campylobacterota</taxon>
        <taxon>Desulfurellia</taxon>
        <taxon>Desulfurellales</taxon>
        <taxon>Desulfurellaceae</taxon>
        <taxon>Desulfurella</taxon>
    </lineage>
</organism>
<keyword evidence="3" id="KW-1185">Reference proteome</keyword>
<proteinExistence type="predicted"/>
<name>A0A1X4XYP7_9BACT</name>
<keyword evidence="1" id="KW-0732">Signal</keyword>
<protein>
    <recommendedName>
        <fullName evidence="4">Porin</fullName>
    </recommendedName>
</protein>
<feature type="signal peptide" evidence="1">
    <location>
        <begin position="1"/>
        <end position="23"/>
    </location>
</feature>
<evidence type="ECO:0000313" key="3">
    <source>
        <dbReference type="Proteomes" id="UP000194141"/>
    </source>
</evidence>
<dbReference type="Proteomes" id="UP000194141">
    <property type="component" value="Unassembled WGS sequence"/>
</dbReference>
<gene>
    <name evidence="2" type="ORF">DESAMIL20_555</name>
</gene>
<dbReference type="RefSeq" id="WP_086033299.1">
    <property type="nucleotide sequence ID" value="NZ_MDSU01000011.1"/>
</dbReference>
<feature type="chain" id="PRO_5012936804" description="Porin" evidence="1">
    <location>
        <begin position="24"/>
        <end position="464"/>
    </location>
</feature>
<comment type="caution">
    <text evidence="2">The sequence shown here is derived from an EMBL/GenBank/DDBJ whole genome shotgun (WGS) entry which is preliminary data.</text>
</comment>
<reference evidence="2 3" key="1">
    <citation type="journal article" date="2017" name="Front. Microbiol.">
        <title>Genome Sequence of Desulfurella amilsii Strain TR1 and Comparative Genomics of Desulfurellaceae Family.</title>
        <authorList>
            <person name="Florentino A.P."/>
            <person name="Stams A.J."/>
            <person name="Sanchez-Andrea I."/>
        </authorList>
    </citation>
    <scope>NUCLEOTIDE SEQUENCE [LARGE SCALE GENOMIC DNA]</scope>
    <source>
        <strain evidence="2 3">TR1</strain>
    </source>
</reference>
<evidence type="ECO:0000256" key="1">
    <source>
        <dbReference type="SAM" id="SignalP"/>
    </source>
</evidence>